<protein>
    <submittedName>
        <fullName evidence="2">Uncharacterized protein</fullName>
    </submittedName>
</protein>
<evidence type="ECO:0000256" key="1">
    <source>
        <dbReference type="SAM" id="SignalP"/>
    </source>
</evidence>
<dbReference type="RefSeq" id="WP_139180076.1">
    <property type="nucleotide sequence ID" value="NZ_FNLM01000034.1"/>
</dbReference>
<dbReference type="Proteomes" id="UP000183180">
    <property type="component" value="Unassembled WGS sequence"/>
</dbReference>
<feature type="chain" id="PRO_5038785344" evidence="1">
    <location>
        <begin position="23"/>
        <end position="161"/>
    </location>
</feature>
<name>A0A1H2L2T6_9ACTN</name>
<organism evidence="2 3">
    <name type="scientific">Gordonia westfalica</name>
    <dbReference type="NCBI Taxonomy" id="158898"/>
    <lineage>
        <taxon>Bacteria</taxon>
        <taxon>Bacillati</taxon>
        <taxon>Actinomycetota</taxon>
        <taxon>Actinomycetes</taxon>
        <taxon>Mycobacteriales</taxon>
        <taxon>Gordoniaceae</taxon>
        <taxon>Gordonia</taxon>
    </lineage>
</organism>
<feature type="signal peptide" evidence="1">
    <location>
        <begin position="1"/>
        <end position="22"/>
    </location>
</feature>
<evidence type="ECO:0000313" key="2">
    <source>
        <dbReference type="EMBL" id="SDU74901.1"/>
    </source>
</evidence>
<reference evidence="2 3" key="1">
    <citation type="submission" date="2016-10" db="EMBL/GenBank/DDBJ databases">
        <authorList>
            <person name="de Groot N.N."/>
        </authorList>
    </citation>
    <scope>NUCLEOTIDE SEQUENCE [LARGE SCALE GENOMIC DNA]</scope>
    <source>
        <strain evidence="2 3">DSM 44215</strain>
    </source>
</reference>
<dbReference type="OrthoDB" id="4556617at2"/>
<evidence type="ECO:0000313" key="3">
    <source>
        <dbReference type="Proteomes" id="UP000183180"/>
    </source>
</evidence>
<dbReference type="EMBL" id="FNLM01000034">
    <property type="protein sequence ID" value="SDU74901.1"/>
    <property type="molecule type" value="Genomic_DNA"/>
</dbReference>
<dbReference type="AlphaFoldDB" id="A0A1H2L2T6"/>
<accession>A0A1H2L2T6</accession>
<sequence length="161" mass="16814">MRWIRTAGAVTLAAAAATSVQAGVANADGPRRAELRTATVAYGPACVGQVFAQMVSTRVSYPGPGLPAQDSRGVVYISAGGGFVGVSDHPGRPCRVTATVRWRNLWTGASGVVAGLTSGNLVPPAPQEMVSRVVRTGSGPVEFMLTTDRPHVLERKVLRVY</sequence>
<proteinExistence type="predicted"/>
<gene>
    <name evidence="2" type="ORF">SAMN04488548_1344262</name>
</gene>
<keyword evidence="1" id="KW-0732">Signal</keyword>
<dbReference type="STRING" id="158898.SAMN04488548_1344262"/>